<reference evidence="1 2" key="2">
    <citation type="journal article" date="2015" name="Stand. Genomic Sci.">
        <title>High quality draft genomic sequence of Flavobacterium enshiense DK69(T) and comparison among Flavobacterium genomes.</title>
        <authorList>
            <person name="Zeng Z."/>
            <person name="Chen C."/>
            <person name="Du H."/>
            <person name="Wang G."/>
            <person name="Li M."/>
        </authorList>
    </citation>
    <scope>NUCLEOTIDE SEQUENCE [LARGE SCALE GENOMIC DNA]</scope>
    <source>
        <strain evidence="1 2">DK69</strain>
    </source>
</reference>
<accession>V6SIV5</accession>
<reference evidence="2" key="1">
    <citation type="submission" date="2013-09" db="EMBL/GenBank/DDBJ databases">
        <authorList>
            <person name="Zeng Z."/>
            <person name="Chen C."/>
        </authorList>
    </citation>
    <scope>NUCLEOTIDE SEQUENCE [LARGE SCALE GENOMIC DNA]</scope>
    <source>
        <strain evidence="2">DK69</strain>
    </source>
</reference>
<keyword evidence="2" id="KW-1185">Reference proteome</keyword>
<evidence type="ECO:0000313" key="2">
    <source>
        <dbReference type="Proteomes" id="UP000030149"/>
    </source>
</evidence>
<organism evidence="1 2">
    <name type="scientific">Flavobacterium enshiense DK69</name>
    <dbReference type="NCBI Taxonomy" id="1107311"/>
    <lineage>
        <taxon>Bacteria</taxon>
        <taxon>Pseudomonadati</taxon>
        <taxon>Bacteroidota</taxon>
        <taxon>Flavobacteriia</taxon>
        <taxon>Flavobacteriales</taxon>
        <taxon>Flavobacteriaceae</taxon>
        <taxon>Flavobacterium</taxon>
    </lineage>
</organism>
<proteinExistence type="predicted"/>
<dbReference type="PATRIC" id="fig|1107311.3.peg.773"/>
<gene>
    <name evidence="1" type="ORF">Q767_12860</name>
</gene>
<dbReference type="OrthoDB" id="1317966at2"/>
<dbReference type="RefSeq" id="WP_023572827.1">
    <property type="nucleotide sequence ID" value="NZ_AVCS01000006.1"/>
</dbReference>
<dbReference type="eggNOG" id="ENOG502ZYMK">
    <property type="taxonomic scope" value="Bacteria"/>
</dbReference>
<evidence type="ECO:0000313" key="1">
    <source>
        <dbReference type="EMBL" id="KGO94455.1"/>
    </source>
</evidence>
<sequence>MRIKELSTPDFPLRTLQHFLEKENFEKYEAHFYDEYINREVNYNGSFQSFEKEGYVTVMLVVDEASGEMALHKISFTERLNYMLTREKELSLQLIRETRQKIYNSGHYPANYLKEVKQNLKSLSDSVREDNKYQNVILPFLNKINTALVKLNGGGIQTGASIKSVKSRDGFFKSRISVFGLRKIYYLAIELEIIDQDQLSEEGFIEVFTCPDPRVISQKIVFKCTTKKAVSFILCIEQFFKNLKPSIEKSQLFYTKENTNKESFLLSQSNIDAVKCRLGKKPENEFEEIAKYVSDLKLKLKK</sequence>
<protein>
    <submittedName>
        <fullName evidence="1">Uncharacterized protein</fullName>
    </submittedName>
</protein>
<dbReference type="Proteomes" id="UP000030149">
    <property type="component" value="Unassembled WGS sequence"/>
</dbReference>
<comment type="caution">
    <text evidence="1">The sequence shown here is derived from an EMBL/GenBank/DDBJ whole genome shotgun (WGS) entry which is preliminary data.</text>
</comment>
<dbReference type="AlphaFoldDB" id="V6SIV5"/>
<dbReference type="EMBL" id="JRLZ01000016">
    <property type="protein sequence ID" value="KGO94455.1"/>
    <property type="molecule type" value="Genomic_DNA"/>
</dbReference>
<name>V6SIV5_9FLAO</name>